<reference evidence="3 4" key="1">
    <citation type="submission" date="2019-09" db="EMBL/GenBank/DDBJ databases">
        <title>Genome sequence and assembly of Adhaeribacter sp.</title>
        <authorList>
            <person name="Chhetri G."/>
        </authorList>
    </citation>
    <scope>NUCLEOTIDE SEQUENCE [LARGE SCALE GENOMIC DNA]</scope>
    <source>
        <strain evidence="3 4">DK36</strain>
    </source>
</reference>
<evidence type="ECO:0000256" key="1">
    <source>
        <dbReference type="SAM" id="Coils"/>
    </source>
</evidence>
<feature type="signal peptide" evidence="2">
    <location>
        <begin position="1"/>
        <end position="18"/>
    </location>
</feature>
<dbReference type="AlphaFoldDB" id="A0A5M6DRF6"/>
<evidence type="ECO:0000313" key="3">
    <source>
        <dbReference type="EMBL" id="KAA5548829.1"/>
    </source>
</evidence>
<sequence>MKKLLIFSFIFLFLAACGQESSPEGRMTMKVEDLQKQLDSLKSQNAAILDSLGKINEALQAQKSK</sequence>
<comment type="caution">
    <text evidence="3">The sequence shown here is derived from an EMBL/GenBank/DDBJ whole genome shotgun (WGS) entry which is preliminary data.</text>
</comment>
<dbReference type="RefSeq" id="WP_150087156.1">
    <property type="nucleotide sequence ID" value="NZ_VWSF01000002.1"/>
</dbReference>
<proteinExistence type="predicted"/>
<name>A0A5M6DRF6_9BACT</name>
<protein>
    <submittedName>
        <fullName evidence="3">Uncharacterized protein</fullName>
    </submittedName>
</protein>
<dbReference type="Proteomes" id="UP000323426">
    <property type="component" value="Unassembled WGS sequence"/>
</dbReference>
<evidence type="ECO:0000313" key="4">
    <source>
        <dbReference type="Proteomes" id="UP000323426"/>
    </source>
</evidence>
<gene>
    <name evidence="3" type="ORF">F0145_04775</name>
</gene>
<feature type="chain" id="PRO_5024286552" evidence="2">
    <location>
        <begin position="19"/>
        <end position="65"/>
    </location>
</feature>
<keyword evidence="4" id="KW-1185">Reference proteome</keyword>
<dbReference type="EMBL" id="VWSF01000002">
    <property type="protein sequence ID" value="KAA5548829.1"/>
    <property type="molecule type" value="Genomic_DNA"/>
</dbReference>
<feature type="coiled-coil region" evidence="1">
    <location>
        <begin position="24"/>
        <end position="51"/>
    </location>
</feature>
<keyword evidence="1" id="KW-0175">Coiled coil</keyword>
<dbReference type="PROSITE" id="PS51257">
    <property type="entry name" value="PROKAR_LIPOPROTEIN"/>
    <property type="match status" value="1"/>
</dbReference>
<organism evidence="3 4">
    <name type="scientific">Adhaeribacter rhizoryzae</name>
    <dbReference type="NCBI Taxonomy" id="2607907"/>
    <lineage>
        <taxon>Bacteria</taxon>
        <taxon>Pseudomonadati</taxon>
        <taxon>Bacteroidota</taxon>
        <taxon>Cytophagia</taxon>
        <taxon>Cytophagales</taxon>
        <taxon>Hymenobacteraceae</taxon>
        <taxon>Adhaeribacter</taxon>
    </lineage>
</organism>
<accession>A0A5M6DRF6</accession>
<evidence type="ECO:0000256" key="2">
    <source>
        <dbReference type="SAM" id="SignalP"/>
    </source>
</evidence>
<keyword evidence="2" id="KW-0732">Signal</keyword>